<dbReference type="SUPFAM" id="SSF49354">
    <property type="entry name" value="PapD-like"/>
    <property type="match status" value="1"/>
</dbReference>
<dbReference type="InterPro" id="IPR016147">
    <property type="entry name" value="Pili_assmbl_chaperone_N"/>
</dbReference>
<keyword evidence="4" id="KW-0732">Signal</keyword>
<evidence type="ECO:0000259" key="9">
    <source>
        <dbReference type="Pfam" id="PF00345"/>
    </source>
</evidence>
<feature type="domain" description="Pili assembly chaperone C-terminal" evidence="10">
    <location>
        <begin position="166"/>
        <end position="222"/>
    </location>
</feature>
<evidence type="ECO:0000256" key="8">
    <source>
        <dbReference type="RuleBase" id="RU003918"/>
    </source>
</evidence>
<keyword evidence="6 8" id="KW-0143">Chaperone</keyword>
<dbReference type="InterPro" id="IPR036316">
    <property type="entry name" value="Pili_assmbl_chap_C_dom_sf"/>
</dbReference>
<comment type="caution">
    <text evidence="11">The sequence shown here is derived from an EMBL/GenBank/DDBJ whole genome shotgun (WGS) entry which is preliminary data.</text>
</comment>
<reference evidence="11" key="1">
    <citation type="submission" date="2021-12" db="EMBL/GenBank/DDBJ databases">
        <authorList>
            <person name="Rodrigo-Torres L."/>
            <person name="Arahal R. D."/>
            <person name="Lucena T."/>
        </authorList>
    </citation>
    <scope>NUCLEOTIDE SEQUENCE</scope>
    <source>
        <strain evidence="11">CECT 8226</strain>
    </source>
</reference>
<evidence type="ECO:0000256" key="2">
    <source>
        <dbReference type="ARBA" id="ARBA00007399"/>
    </source>
</evidence>
<dbReference type="PANTHER" id="PTHR30251:SF2">
    <property type="entry name" value="FIMBRIAL CHAPERONE YADV-RELATED"/>
    <property type="match status" value="1"/>
</dbReference>
<evidence type="ECO:0000259" key="10">
    <source>
        <dbReference type="Pfam" id="PF02753"/>
    </source>
</evidence>
<dbReference type="Pfam" id="PF02753">
    <property type="entry name" value="PapD_C"/>
    <property type="match status" value="1"/>
</dbReference>
<dbReference type="InterPro" id="IPR001829">
    <property type="entry name" value="Pili_assmbl_chaperone_bac"/>
</dbReference>
<dbReference type="PRINTS" id="PR00969">
    <property type="entry name" value="CHAPERONPILI"/>
</dbReference>
<dbReference type="Proteomes" id="UP000838160">
    <property type="component" value="Unassembled WGS sequence"/>
</dbReference>
<evidence type="ECO:0000313" key="11">
    <source>
        <dbReference type="EMBL" id="CAH0530012.1"/>
    </source>
</evidence>
<sequence>MNSLSKFGVVVGLLMPTFFANSALVLHGTRFIYKQEANAIPVTVENNAKEKYGAQFWIENSDDTPDIPFAVNPSMFTVDPNNGRHVVQVSQMQTDSLATDRESLFTINLQEIPPTPKSDGLSNNQFVMATRTIVKLLYRPSELGVERQDAESNIKLLRKNGQVYMENPTPFYFAIIAINDDRTLVNDSLTTMTPFSSVPLKSLRTQDTKLSFSSIDDYGGVRQYDCDMRATEGSQCTFSESKR</sequence>
<keyword evidence="12" id="KW-1185">Reference proteome</keyword>
<accession>A0ABN8DMQ7</accession>
<dbReference type="SUPFAM" id="SSF49584">
    <property type="entry name" value="Periplasmic chaperone C-domain"/>
    <property type="match status" value="1"/>
</dbReference>
<name>A0ABN8DMQ7_9VIBR</name>
<dbReference type="InterPro" id="IPR018046">
    <property type="entry name" value="Pili_assmbl_chaperone_CS"/>
</dbReference>
<evidence type="ECO:0000256" key="3">
    <source>
        <dbReference type="ARBA" id="ARBA00022558"/>
    </source>
</evidence>
<dbReference type="PANTHER" id="PTHR30251">
    <property type="entry name" value="PILUS ASSEMBLY CHAPERONE"/>
    <property type="match status" value="1"/>
</dbReference>
<dbReference type="InterPro" id="IPR008962">
    <property type="entry name" value="PapD-like_sf"/>
</dbReference>
<evidence type="ECO:0000256" key="6">
    <source>
        <dbReference type="ARBA" id="ARBA00023186"/>
    </source>
</evidence>
<dbReference type="RefSeq" id="WP_237486535.1">
    <property type="nucleotide sequence ID" value="NZ_CAKLCM010000003.1"/>
</dbReference>
<comment type="subcellular location">
    <subcellularLocation>
        <location evidence="1 8">Periplasm</location>
    </subcellularLocation>
</comment>
<dbReference type="InterPro" id="IPR016148">
    <property type="entry name" value="Pili_assmbl_chaperone_C"/>
</dbReference>
<organism evidence="11 12">
    <name type="scientific">Vibrio hippocampi</name>
    <dbReference type="NCBI Taxonomy" id="654686"/>
    <lineage>
        <taxon>Bacteria</taxon>
        <taxon>Pseudomonadati</taxon>
        <taxon>Pseudomonadota</taxon>
        <taxon>Gammaproteobacteria</taxon>
        <taxon>Vibrionales</taxon>
        <taxon>Vibrionaceae</taxon>
        <taxon>Vibrio</taxon>
    </lineage>
</organism>
<dbReference type="InterPro" id="IPR050643">
    <property type="entry name" value="Periplasmic_pilus_chap"/>
</dbReference>
<comment type="similarity">
    <text evidence="2 8">Belongs to the periplasmic pilus chaperone family.</text>
</comment>
<evidence type="ECO:0000313" key="12">
    <source>
        <dbReference type="Proteomes" id="UP000838160"/>
    </source>
</evidence>
<feature type="domain" description="Pili assembly chaperone N-terminal" evidence="9">
    <location>
        <begin position="24"/>
        <end position="143"/>
    </location>
</feature>
<dbReference type="PROSITE" id="PS00635">
    <property type="entry name" value="PILI_CHAPERONE"/>
    <property type="match status" value="1"/>
</dbReference>
<dbReference type="InterPro" id="IPR013783">
    <property type="entry name" value="Ig-like_fold"/>
</dbReference>
<evidence type="ECO:0000256" key="5">
    <source>
        <dbReference type="ARBA" id="ARBA00022764"/>
    </source>
</evidence>
<keyword evidence="3" id="KW-1029">Fimbrium biogenesis</keyword>
<protein>
    <submittedName>
        <fullName evidence="11">Chaperone protein FaeE</fullName>
    </submittedName>
</protein>
<evidence type="ECO:0000256" key="4">
    <source>
        <dbReference type="ARBA" id="ARBA00022729"/>
    </source>
</evidence>
<dbReference type="Gene3D" id="2.60.40.10">
    <property type="entry name" value="Immunoglobulins"/>
    <property type="match status" value="2"/>
</dbReference>
<evidence type="ECO:0000256" key="7">
    <source>
        <dbReference type="ARBA" id="ARBA00023319"/>
    </source>
</evidence>
<keyword evidence="5" id="KW-0574">Periplasm</keyword>
<dbReference type="Pfam" id="PF00345">
    <property type="entry name" value="PapD_N"/>
    <property type="match status" value="1"/>
</dbReference>
<dbReference type="EMBL" id="CAKLCM010000003">
    <property type="protein sequence ID" value="CAH0530012.1"/>
    <property type="molecule type" value="Genomic_DNA"/>
</dbReference>
<keyword evidence="7" id="KW-0393">Immunoglobulin domain</keyword>
<proteinExistence type="inferred from homology"/>
<gene>
    <name evidence="11" type="primary">faeE_1</name>
    <name evidence="11" type="ORF">VHP8226_03738</name>
</gene>
<evidence type="ECO:0000256" key="1">
    <source>
        <dbReference type="ARBA" id="ARBA00004418"/>
    </source>
</evidence>